<dbReference type="GO" id="GO:0071763">
    <property type="term" value="P:nuclear membrane organization"/>
    <property type="evidence" value="ECO:0007669"/>
    <property type="project" value="TreeGrafter"/>
</dbReference>
<dbReference type="EMBL" id="JACMSC010000022">
    <property type="protein sequence ID" value="KAG6468228.1"/>
    <property type="molecule type" value="Genomic_DNA"/>
</dbReference>
<dbReference type="Proteomes" id="UP000734854">
    <property type="component" value="Unassembled WGS sequence"/>
</dbReference>
<evidence type="ECO:0000256" key="1">
    <source>
        <dbReference type="SAM" id="MobiDB-lite"/>
    </source>
</evidence>
<sequence length="496" mass="54540">MLAVDGSLISSMERGNSSLLSSAPIPPHPPLIAAPWKRRPMGIRKLKTSYLVNDSMEGSIVILKEVGSKAAIEQLLLQETFTSRDECNKLIKTIESRVVDDHSAEVDPHHLPKDMSDMVVSKDIAYPQSYQLSHPAGDLPKSTYSVLKSLSPTSCTCQADDMFPDSAIRKVNRWLESKRSSSSSKTAFDHGPSTLHTDMLQSDLEGLCPVDVAKSYMRSLPACQLENIDTSMYKTAPSRGMSLCNDRTNSISYHPSPSSKKRSYHTSTTGKNVDHRRVRAKSTYNLLSGPCSTLPEALALHTTDENATVAVRQSNERTNEHVKILPVNNNSDMDMASETILTHTSKPSLEPTDPRVGGGSFCFDPINDMPDDKQGIRETLMATQHLSIMGSSEVEKDGNSKQYVLYSERPATAVEVIKSEKGPVLALPRFPFARLKKRPSSKTAIKEEPQTSSDTATAAAATNSFHPPIGSPDRQSHRRLKLKVAARLKRGRTLEN</sequence>
<gene>
    <name evidence="2" type="ORF">ZIOFF_072800</name>
</gene>
<comment type="caution">
    <text evidence="2">The sequence shown here is derived from an EMBL/GenBank/DDBJ whole genome shotgun (WGS) entry which is preliminary data.</text>
</comment>
<accession>A0A8J5BVD9</accession>
<evidence type="ECO:0000313" key="3">
    <source>
        <dbReference type="Proteomes" id="UP000734854"/>
    </source>
</evidence>
<dbReference type="PANTHER" id="PTHR33416:SF14">
    <property type="entry name" value="OS06G0658500 PROTEIN"/>
    <property type="match status" value="1"/>
</dbReference>
<reference evidence="2 3" key="1">
    <citation type="submission" date="2020-08" db="EMBL/GenBank/DDBJ databases">
        <title>Plant Genome Project.</title>
        <authorList>
            <person name="Zhang R.-G."/>
        </authorList>
    </citation>
    <scope>NUCLEOTIDE SEQUENCE [LARGE SCALE GENOMIC DNA]</scope>
    <source>
        <tissue evidence="2">Rhizome</tissue>
    </source>
</reference>
<feature type="region of interest" description="Disordered" evidence="1">
    <location>
        <begin position="436"/>
        <end position="480"/>
    </location>
</feature>
<organism evidence="2 3">
    <name type="scientific">Zingiber officinale</name>
    <name type="common">Ginger</name>
    <name type="synonym">Amomum zingiber</name>
    <dbReference type="NCBI Taxonomy" id="94328"/>
    <lineage>
        <taxon>Eukaryota</taxon>
        <taxon>Viridiplantae</taxon>
        <taxon>Streptophyta</taxon>
        <taxon>Embryophyta</taxon>
        <taxon>Tracheophyta</taxon>
        <taxon>Spermatophyta</taxon>
        <taxon>Magnoliopsida</taxon>
        <taxon>Liliopsida</taxon>
        <taxon>Zingiberales</taxon>
        <taxon>Zingiberaceae</taxon>
        <taxon>Zingiber</taxon>
    </lineage>
</organism>
<dbReference type="PANTHER" id="PTHR33416">
    <property type="entry name" value="NUCLEAR PORE COMPLEX PROTEIN NUP1"/>
    <property type="match status" value="1"/>
</dbReference>
<protein>
    <submittedName>
        <fullName evidence="2">Uncharacterized protein</fullName>
    </submittedName>
</protein>
<feature type="region of interest" description="Disordered" evidence="1">
    <location>
        <begin position="246"/>
        <end position="274"/>
    </location>
</feature>
<dbReference type="GO" id="GO:0005635">
    <property type="term" value="C:nuclear envelope"/>
    <property type="evidence" value="ECO:0007669"/>
    <property type="project" value="TreeGrafter"/>
</dbReference>
<dbReference type="AlphaFoldDB" id="A0A8J5BVD9"/>
<keyword evidence="3" id="KW-1185">Reference proteome</keyword>
<name>A0A8J5BVD9_ZINOF</name>
<evidence type="ECO:0000313" key="2">
    <source>
        <dbReference type="EMBL" id="KAG6468228.1"/>
    </source>
</evidence>
<feature type="compositionally biased region" description="Polar residues" evidence="1">
    <location>
        <begin position="246"/>
        <end position="258"/>
    </location>
</feature>
<proteinExistence type="predicted"/>